<evidence type="ECO:0000259" key="7">
    <source>
        <dbReference type="PROSITE" id="PS50926"/>
    </source>
</evidence>
<feature type="active site" evidence="5">
    <location>
        <position position="466"/>
    </location>
</feature>
<dbReference type="InterPro" id="IPR010280">
    <property type="entry name" value="U5_MeTrfase_fam"/>
</dbReference>
<evidence type="ECO:0000256" key="6">
    <source>
        <dbReference type="SAM" id="MobiDB-lite"/>
    </source>
</evidence>
<protein>
    <recommendedName>
        <fullName evidence="7">TRAM domain-containing protein</fullName>
    </recommendedName>
</protein>
<dbReference type="GO" id="GO:0032259">
    <property type="term" value="P:methylation"/>
    <property type="evidence" value="ECO:0007669"/>
    <property type="project" value="UniProtKB-KW"/>
</dbReference>
<evidence type="ECO:0000313" key="9">
    <source>
        <dbReference type="Proteomes" id="UP000664169"/>
    </source>
</evidence>
<gene>
    <name evidence="8" type="ORF">GOMPHAMPRED_003264</name>
</gene>
<evidence type="ECO:0000256" key="3">
    <source>
        <dbReference type="ARBA" id="ARBA00022691"/>
    </source>
</evidence>
<evidence type="ECO:0000313" key="8">
    <source>
        <dbReference type="EMBL" id="CAF9905568.1"/>
    </source>
</evidence>
<dbReference type="InterPro" id="IPR002792">
    <property type="entry name" value="TRAM_dom"/>
</dbReference>
<dbReference type="AlphaFoldDB" id="A0A8H3EHU1"/>
<dbReference type="PANTHER" id="PTHR11061:SF30">
    <property type="entry name" value="TRNA (URACIL(54)-C(5))-METHYLTRANSFERASE"/>
    <property type="match status" value="1"/>
</dbReference>
<dbReference type="PROSITE" id="PS50926">
    <property type="entry name" value="TRAM"/>
    <property type="match status" value="1"/>
</dbReference>
<dbReference type="GO" id="GO:0008033">
    <property type="term" value="P:tRNA processing"/>
    <property type="evidence" value="ECO:0007669"/>
    <property type="project" value="InterPro"/>
</dbReference>
<dbReference type="SUPFAM" id="SSF50249">
    <property type="entry name" value="Nucleic acid-binding proteins"/>
    <property type="match status" value="1"/>
</dbReference>
<dbReference type="PROSITE" id="PS01230">
    <property type="entry name" value="TRMA_1"/>
    <property type="match status" value="1"/>
</dbReference>
<sequence>MSKRKPEKRAENSTKRQKRAVVQPRFDGSHEAVLLRDIKYLRSLAIDPKKDEQNDEAAVALDLPAKLSEIEVRISELSSTGDAIGFAEPKDHAFVVPFALPGELIKAKVVRSDEEHKYSITDFIEVLEPSPRRDAGLIKCSYFAKCSGCQFQMTPYEDQLNFKRTVIEKAYRNFSDVPIDTIPSVSDTIGSPLQFGYRTKLTPHFDGPPGVGFKNKKKETFKTMPPFGFMQKNTRWTIDIEDCPIGTDAVRAGLRSERERLAKEFASYSRGATILLRESTERKPVSILKGDAPSSELGYDETKTCITNSNAMSTEYVDSHIFTNPAGSFFQNNNSVLPLFTQYISDRITKIEEEHSHEPLGKPLVNLVDAYCGSGLFTIMLSSLFKSSIGVDISEASIKYAAKNAELNKVDNAKFIAATASRLFEAISFDPEETLVVIDPPRKGCDEDFLRQLLRFGPRQVVYVSCNVHTQARDVGVLVKGIEACPTHYKLDSLQGFDFFPQTGHVESVAFLSKQG</sequence>
<dbReference type="EMBL" id="CAJPDQ010000002">
    <property type="protein sequence ID" value="CAF9905568.1"/>
    <property type="molecule type" value="Genomic_DNA"/>
</dbReference>
<dbReference type="GO" id="GO:0009451">
    <property type="term" value="P:RNA modification"/>
    <property type="evidence" value="ECO:0007669"/>
    <property type="project" value="UniProtKB-ARBA"/>
</dbReference>
<dbReference type="Gene3D" id="3.40.50.150">
    <property type="entry name" value="Vaccinia Virus protein VP39"/>
    <property type="match status" value="2"/>
</dbReference>
<evidence type="ECO:0000256" key="2">
    <source>
        <dbReference type="ARBA" id="ARBA00022679"/>
    </source>
</evidence>
<dbReference type="PROSITE" id="PS01231">
    <property type="entry name" value="TRMA_2"/>
    <property type="match status" value="1"/>
</dbReference>
<evidence type="ECO:0000256" key="4">
    <source>
        <dbReference type="PROSITE-ProRule" id="PRU01024"/>
    </source>
</evidence>
<dbReference type="GO" id="GO:0030697">
    <property type="term" value="F:tRNA (uracil(54)-C5)-methyltransferase activity, S-adenosyl methionine-dependent"/>
    <property type="evidence" value="ECO:0007669"/>
    <property type="project" value="InterPro"/>
</dbReference>
<dbReference type="Proteomes" id="UP000664169">
    <property type="component" value="Unassembled WGS sequence"/>
</dbReference>
<accession>A0A8H3EHU1</accession>
<dbReference type="InterPro" id="IPR029063">
    <property type="entry name" value="SAM-dependent_MTases_sf"/>
</dbReference>
<keyword evidence="9" id="KW-1185">Reference proteome</keyword>
<dbReference type="Pfam" id="PF05958">
    <property type="entry name" value="tRNA_U5-meth_tr"/>
    <property type="match status" value="1"/>
</dbReference>
<evidence type="ECO:0000256" key="1">
    <source>
        <dbReference type="ARBA" id="ARBA00022603"/>
    </source>
</evidence>
<dbReference type="CDD" id="cd02440">
    <property type="entry name" value="AdoMet_MTases"/>
    <property type="match status" value="1"/>
</dbReference>
<feature type="binding site" evidence="4">
    <location>
        <position position="392"/>
    </location>
    <ligand>
        <name>S-adenosyl-L-methionine</name>
        <dbReference type="ChEBI" id="CHEBI:59789"/>
    </ligand>
</feature>
<dbReference type="SUPFAM" id="SSF53335">
    <property type="entry name" value="S-adenosyl-L-methionine-dependent methyltransferases"/>
    <property type="match status" value="1"/>
</dbReference>
<comment type="caution">
    <text evidence="8">The sequence shown here is derived from an EMBL/GenBank/DDBJ whole genome shotgun (WGS) entry which is preliminary data.</text>
</comment>
<dbReference type="OrthoDB" id="10250660at2759"/>
<feature type="region of interest" description="Disordered" evidence="6">
    <location>
        <begin position="1"/>
        <end position="23"/>
    </location>
</feature>
<dbReference type="PROSITE" id="PS51622">
    <property type="entry name" value="SAM_MT_RNA_M5U_2"/>
    <property type="match status" value="1"/>
</dbReference>
<dbReference type="PANTHER" id="PTHR11061">
    <property type="entry name" value="RNA M5U METHYLTRANSFERASE"/>
    <property type="match status" value="1"/>
</dbReference>
<dbReference type="InterPro" id="IPR030390">
    <property type="entry name" value="MeTrfase_TrmA_AS"/>
</dbReference>
<evidence type="ECO:0000256" key="5">
    <source>
        <dbReference type="PROSITE-ProRule" id="PRU10015"/>
    </source>
</evidence>
<name>A0A8H3EHU1_9LECA</name>
<keyword evidence="3 4" id="KW-0949">S-adenosyl-L-methionine</keyword>
<feature type="binding site" evidence="4">
    <location>
        <position position="439"/>
    </location>
    <ligand>
        <name>S-adenosyl-L-methionine</name>
        <dbReference type="ChEBI" id="CHEBI:59789"/>
    </ligand>
</feature>
<dbReference type="InterPro" id="IPR030391">
    <property type="entry name" value="MeTrfase_TrmA_CS"/>
</dbReference>
<reference evidence="8" key="1">
    <citation type="submission" date="2021-03" db="EMBL/GenBank/DDBJ databases">
        <authorList>
            <person name="Tagirdzhanova G."/>
        </authorList>
    </citation>
    <scope>NUCLEOTIDE SEQUENCE</scope>
</reference>
<feature type="domain" description="TRAM" evidence="7">
    <location>
        <begin position="61"/>
        <end position="125"/>
    </location>
</feature>
<dbReference type="PROSITE" id="PS51687">
    <property type="entry name" value="SAM_MT_RNA_M5U"/>
    <property type="match status" value="1"/>
</dbReference>
<keyword evidence="1 4" id="KW-0489">Methyltransferase</keyword>
<comment type="similarity">
    <text evidence="4">Belongs to the class I-like SAM-binding methyltransferase superfamily. RNA M5U methyltransferase family.</text>
</comment>
<organism evidence="8 9">
    <name type="scientific">Gomphillus americanus</name>
    <dbReference type="NCBI Taxonomy" id="1940652"/>
    <lineage>
        <taxon>Eukaryota</taxon>
        <taxon>Fungi</taxon>
        <taxon>Dikarya</taxon>
        <taxon>Ascomycota</taxon>
        <taxon>Pezizomycotina</taxon>
        <taxon>Lecanoromycetes</taxon>
        <taxon>OSLEUM clade</taxon>
        <taxon>Ostropomycetidae</taxon>
        <taxon>Ostropales</taxon>
        <taxon>Graphidaceae</taxon>
        <taxon>Gomphilloideae</taxon>
        <taxon>Gomphillus</taxon>
    </lineage>
</organism>
<feature type="binding site" evidence="4">
    <location>
        <position position="371"/>
    </location>
    <ligand>
        <name>S-adenosyl-L-methionine</name>
        <dbReference type="ChEBI" id="CHEBI:59789"/>
    </ligand>
</feature>
<dbReference type="InterPro" id="IPR025795">
    <property type="entry name" value="tRNA_(uracil-5-)_MeTrfase"/>
</dbReference>
<keyword evidence="2 4" id="KW-0808">Transferase</keyword>
<feature type="active site" description="Nucleophile" evidence="4">
    <location>
        <position position="466"/>
    </location>
</feature>
<dbReference type="InterPro" id="IPR012340">
    <property type="entry name" value="NA-bd_OB-fold"/>
</dbReference>
<feature type="binding site" evidence="4">
    <location>
        <position position="331"/>
    </location>
    <ligand>
        <name>S-adenosyl-L-methionine</name>
        <dbReference type="ChEBI" id="CHEBI:59789"/>
    </ligand>
</feature>
<proteinExistence type="inferred from homology"/>
<dbReference type="Gene3D" id="2.40.50.140">
    <property type="entry name" value="Nucleic acid-binding proteins"/>
    <property type="match status" value="1"/>
</dbReference>
<dbReference type="FunFam" id="2.40.50.140:FF:000201">
    <property type="entry name" value="TRM2p tRNA methyltransferase"/>
    <property type="match status" value="1"/>
</dbReference>